<dbReference type="SUPFAM" id="SSF52540">
    <property type="entry name" value="P-loop containing nucleoside triphosphate hydrolases"/>
    <property type="match status" value="2"/>
</dbReference>
<dbReference type="InterPro" id="IPR027417">
    <property type="entry name" value="P-loop_NTPase"/>
</dbReference>
<dbReference type="PANTHER" id="PTHR23077">
    <property type="entry name" value="AAA-FAMILY ATPASE"/>
    <property type="match status" value="1"/>
</dbReference>
<dbReference type="Proteomes" id="UP000697995">
    <property type="component" value="Unassembled WGS sequence"/>
</dbReference>
<dbReference type="Gene3D" id="3.40.50.300">
    <property type="entry name" value="P-loop containing nucleotide triphosphate hydrolases"/>
    <property type="match status" value="2"/>
</dbReference>
<feature type="domain" description="CDC48" evidence="5">
    <location>
        <begin position="100"/>
        <end position="162"/>
    </location>
</feature>
<dbReference type="InterPro" id="IPR003593">
    <property type="entry name" value="AAA+_ATPase"/>
</dbReference>
<evidence type="ECO:0000256" key="3">
    <source>
        <dbReference type="RuleBase" id="RU003651"/>
    </source>
</evidence>
<organism evidence="7 8">
    <name type="scientific">Paracraurococcus ruber</name>
    <dbReference type="NCBI Taxonomy" id="77675"/>
    <lineage>
        <taxon>Bacteria</taxon>
        <taxon>Pseudomonadati</taxon>
        <taxon>Pseudomonadota</taxon>
        <taxon>Alphaproteobacteria</taxon>
        <taxon>Acetobacterales</taxon>
        <taxon>Roseomonadaceae</taxon>
        <taxon>Paracraurococcus</taxon>
    </lineage>
</organism>
<dbReference type="Pfam" id="PF02933">
    <property type="entry name" value="CDC48_2"/>
    <property type="match status" value="1"/>
</dbReference>
<evidence type="ECO:0000259" key="6">
    <source>
        <dbReference type="SMART" id="SM01073"/>
    </source>
</evidence>
<evidence type="ECO:0000256" key="1">
    <source>
        <dbReference type="ARBA" id="ARBA00022741"/>
    </source>
</evidence>
<proteinExistence type="inferred from homology"/>
<dbReference type="Pfam" id="PF02359">
    <property type="entry name" value="CDC48_N"/>
    <property type="match status" value="1"/>
</dbReference>
<dbReference type="InterPro" id="IPR041569">
    <property type="entry name" value="AAA_lid_3"/>
</dbReference>
<evidence type="ECO:0000259" key="5">
    <source>
        <dbReference type="SMART" id="SM01072"/>
    </source>
</evidence>
<accession>A0ABS1D4V8</accession>
<dbReference type="RefSeq" id="WP_133222671.1">
    <property type="nucleotide sequence ID" value="NZ_NRSG01000395.1"/>
</dbReference>
<gene>
    <name evidence="7" type="ORF">CKO45_27195</name>
</gene>
<evidence type="ECO:0000259" key="4">
    <source>
        <dbReference type="SMART" id="SM00382"/>
    </source>
</evidence>
<feature type="domain" description="AAA+ ATPase" evidence="4">
    <location>
        <begin position="205"/>
        <end position="343"/>
    </location>
</feature>
<keyword evidence="1 3" id="KW-0547">Nucleotide-binding</keyword>
<dbReference type="SUPFAM" id="SSF50692">
    <property type="entry name" value="ADC-like"/>
    <property type="match status" value="1"/>
</dbReference>
<dbReference type="SMART" id="SM01073">
    <property type="entry name" value="CDC48_N"/>
    <property type="match status" value="1"/>
</dbReference>
<dbReference type="SMART" id="SM01072">
    <property type="entry name" value="CDC48_2"/>
    <property type="match status" value="1"/>
</dbReference>
<keyword evidence="8" id="KW-1185">Reference proteome</keyword>
<reference evidence="7 8" key="1">
    <citation type="journal article" date="2020" name="Microorganisms">
        <title>Osmotic Adaptation and Compatible Solute Biosynthesis of Phototrophic Bacteria as Revealed from Genome Analyses.</title>
        <authorList>
            <person name="Imhoff J.F."/>
            <person name="Rahn T."/>
            <person name="Kunzel S."/>
            <person name="Keller A."/>
            <person name="Neulinger S.C."/>
        </authorList>
    </citation>
    <scope>NUCLEOTIDE SEQUENCE [LARGE SCALE GENOMIC DNA]</scope>
    <source>
        <strain evidence="7 8">DSM 15382</strain>
    </source>
</reference>
<dbReference type="InterPro" id="IPR003338">
    <property type="entry name" value="CDC4_N-term_subdom"/>
</dbReference>
<protein>
    <submittedName>
        <fullName evidence="7">AAA family ATPase</fullName>
    </submittedName>
</protein>
<dbReference type="InterPro" id="IPR004201">
    <property type="entry name" value="Cdc48_dom2"/>
</dbReference>
<feature type="domain" description="CDC48 N-terminal subdomain" evidence="6">
    <location>
        <begin position="4"/>
        <end position="88"/>
    </location>
</feature>
<dbReference type="InterPro" id="IPR029067">
    <property type="entry name" value="CDC48_domain_2-like_sf"/>
</dbReference>
<evidence type="ECO:0000256" key="2">
    <source>
        <dbReference type="ARBA" id="ARBA00022840"/>
    </source>
</evidence>
<dbReference type="InterPro" id="IPR003959">
    <property type="entry name" value="ATPase_AAA_core"/>
</dbReference>
<dbReference type="Gene3D" id="1.10.8.60">
    <property type="match status" value="2"/>
</dbReference>
<dbReference type="Gene3D" id="2.40.40.20">
    <property type="match status" value="1"/>
</dbReference>
<name>A0ABS1D4V8_9PROT</name>
<dbReference type="PANTHER" id="PTHR23077:SF171">
    <property type="entry name" value="NUCLEAR VALOSIN-CONTAINING PROTEIN-LIKE"/>
    <property type="match status" value="1"/>
</dbReference>
<dbReference type="InterPro" id="IPR050168">
    <property type="entry name" value="AAA_ATPase_domain"/>
</dbReference>
<comment type="caution">
    <text evidence="7">The sequence shown here is derived from an EMBL/GenBank/DDBJ whole genome shotgun (WGS) entry which is preliminary data.</text>
</comment>
<dbReference type="PROSITE" id="PS00674">
    <property type="entry name" value="AAA"/>
    <property type="match status" value="2"/>
</dbReference>
<dbReference type="Pfam" id="PF00004">
    <property type="entry name" value="AAA"/>
    <property type="match status" value="2"/>
</dbReference>
<dbReference type="SMART" id="SM00382">
    <property type="entry name" value="AAA"/>
    <property type="match status" value="2"/>
</dbReference>
<keyword evidence="2 3" id="KW-0067">ATP-binding</keyword>
<dbReference type="EMBL" id="NRSG01000395">
    <property type="protein sequence ID" value="MBK1661883.1"/>
    <property type="molecule type" value="Genomic_DNA"/>
</dbReference>
<feature type="domain" description="AAA+ ATPase" evidence="4">
    <location>
        <begin position="476"/>
        <end position="612"/>
    </location>
</feature>
<evidence type="ECO:0000313" key="8">
    <source>
        <dbReference type="Proteomes" id="UP000697995"/>
    </source>
</evidence>
<dbReference type="InterPro" id="IPR009010">
    <property type="entry name" value="Asp_de-COase-like_dom_sf"/>
</dbReference>
<sequence length="695" mass="72308">MSLRRAVAAAPPADANRGILRLDPADMAALGVAVGGLVAVTGTRTAHARALPLPPAERGQARVVLDGATRANAGIAVGGEVALAAAPAPVRARRLTLSVAGTAPAVPALRRALTGLPLSAGDAVRLPLLGGREAALRVAATDPEGPVLPDEATQIALEQAGRAAERDAIRYEDIGGLSRVLDRVREVVELPLRHPEAFAALGITPPKGVLLVGPPGTGKTLIARAVAAEANAHFILVNGPEIVDRYYGASEQQLRAVFEEARKRAPTIVFIDEIDAIAPKRDALSGEKQVERRIVAQLLTLMDGLAGRGEVVVLAATNLPDSLDPALRRPGRFDREIRIDPPDRQGRREILAVHSRAMPLAPDVDLDAIAEATPGMVGADLAALCREAAMAALARAGALSPGGLAVPVETLSVAAPDFAAARASVTPSALREVFVEIPDVRWSDIAGAEALRVELRRAVEWPLRNPAMFARLGLRPPRGVLLHGAPGTGKTLAAKALATEAGTGFIAIRGPELLTQWQGASERALRDIFARARQAAPCILFFDEVDAIAPRRGSGDGATLDRMVAQFLTEMDGVADPPGVVVLGATNRPDRMDPALLRPGRFDLVLEVPLPDAAARRAILRLHAAKLPLAPDVDLDALAGATGGMAGADLAGLCRAAALRALGRAEAVPDTITITAADMAAALAAAREMRPWTAA</sequence>
<dbReference type="InterPro" id="IPR003960">
    <property type="entry name" value="ATPase_AAA_CS"/>
</dbReference>
<dbReference type="Pfam" id="PF17862">
    <property type="entry name" value="AAA_lid_3"/>
    <property type="match status" value="2"/>
</dbReference>
<dbReference type="SUPFAM" id="SSF54585">
    <property type="entry name" value="Cdc48 domain 2-like"/>
    <property type="match status" value="1"/>
</dbReference>
<evidence type="ECO:0000313" key="7">
    <source>
        <dbReference type="EMBL" id="MBK1661883.1"/>
    </source>
</evidence>
<comment type="similarity">
    <text evidence="3">Belongs to the AAA ATPase family.</text>
</comment>